<dbReference type="AlphaFoldDB" id="A0A7D5V4T4"/>
<keyword evidence="2" id="KW-1185">Reference proteome</keyword>
<protein>
    <submittedName>
        <fullName evidence="1">Uncharacterized protein</fullName>
    </submittedName>
</protein>
<name>A0A7D5V4T4_9HYPO</name>
<evidence type="ECO:0000313" key="2">
    <source>
        <dbReference type="Proteomes" id="UP000510686"/>
    </source>
</evidence>
<evidence type="ECO:0000313" key="1">
    <source>
        <dbReference type="EMBL" id="QLI74674.1"/>
    </source>
</evidence>
<organism evidence="1 2">
    <name type="scientific">Metarhizium brunneum</name>
    <dbReference type="NCBI Taxonomy" id="500148"/>
    <lineage>
        <taxon>Eukaryota</taxon>
        <taxon>Fungi</taxon>
        <taxon>Dikarya</taxon>
        <taxon>Ascomycota</taxon>
        <taxon>Pezizomycotina</taxon>
        <taxon>Sordariomycetes</taxon>
        <taxon>Hypocreomycetidae</taxon>
        <taxon>Hypocreales</taxon>
        <taxon>Clavicipitaceae</taxon>
        <taxon>Metarhizium</taxon>
    </lineage>
</organism>
<dbReference type="KEGG" id="mbrn:26243512"/>
<dbReference type="RefSeq" id="XP_014544125.1">
    <property type="nucleotide sequence ID" value="XM_014688639.1"/>
</dbReference>
<dbReference type="GeneID" id="26243512"/>
<dbReference type="Proteomes" id="UP000510686">
    <property type="component" value="Chromosome 7"/>
</dbReference>
<proteinExistence type="predicted"/>
<dbReference type="EMBL" id="CP058938">
    <property type="protein sequence ID" value="QLI74674.1"/>
    <property type="molecule type" value="Genomic_DNA"/>
</dbReference>
<accession>A0A7D5V4T4</accession>
<sequence length="152" mass="16899">MVDDYVQLQSISSLLIDYERAFDSFQITKKLDLTLPFISDFLENKSCNTVLATPGRSNFGLEADSNIPPSMPKSELACIFGYDGASTEITISTPECVLNCNKTIRMGDNQEQKSIKGCEPAMIDLGHSSWDSPTARSHETIFVPEELKHMTK</sequence>
<reference evidence="1 2" key="1">
    <citation type="submission" date="2020-07" db="EMBL/GenBank/DDBJ databases">
        <title>Telomere length de novo assembly of all 7 chromosomes of the fungus, Metarhizium brunneum, using a novel assembly pipeline.</title>
        <authorList>
            <person name="Saud z."/>
            <person name="Kortsinoglou A."/>
            <person name="Kouvelis V.N."/>
            <person name="Butt T.M."/>
        </authorList>
    </citation>
    <scope>NUCLEOTIDE SEQUENCE [LARGE SCALE GENOMIC DNA]</scope>
    <source>
        <strain evidence="1 2">4556</strain>
    </source>
</reference>
<gene>
    <name evidence="1" type="ORF">G6M90_00g107130</name>
</gene>